<keyword evidence="3" id="KW-1185">Reference proteome</keyword>
<feature type="compositionally biased region" description="Basic residues" evidence="1">
    <location>
        <begin position="40"/>
        <end position="52"/>
    </location>
</feature>
<evidence type="ECO:0000256" key="1">
    <source>
        <dbReference type="SAM" id="MobiDB-lite"/>
    </source>
</evidence>
<evidence type="ECO:0000313" key="3">
    <source>
        <dbReference type="Proteomes" id="UP000236728"/>
    </source>
</evidence>
<protein>
    <recommendedName>
        <fullName evidence="4">AP2 domain-containing protein</fullName>
    </recommendedName>
</protein>
<reference evidence="2 3" key="1">
    <citation type="submission" date="2016-10" db="EMBL/GenBank/DDBJ databases">
        <authorList>
            <person name="de Groot N.N."/>
        </authorList>
    </citation>
    <scope>NUCLEOTIDE SEQUENCE [LARGE SCALE GENOMIC DNA]</scope>
    <source>
        <strain evidence="2 3">DSM 22489</strain>
    </source>
</reference>
<dbReference type="Proteomes" id="UP000236728">
    <property type="component" value="Unassembled WGS sequence"/>
</dbReference>
<sequence length="101" mass="11310">MFPKGSSYYADWRDGHGRRRRKSFPTPDEALAHEAGQKQLGRKQRATRRNAARRKALDEIAAGTNVVLIDADLMDAFPDSDAVNEALRSLKTIADRTKKLA</sequence>
<dbReference type="AlphaFoldDB" id="A0A1H6BRA6"/>
<organism evidence="2 3">
    <name type="scientific">Bryocella elongata</name>
    <dbReference type="NCBI Taxonomy" id="863522"/>
    <lineage>
        <taxon>Bacteria</taxon>
        <taxon>Pseudomonadati</taxon>
        <taxon>Acidobacteriota</taxon>
        <taxon>Terriglobia</taxon>
        <taxon>Terriglobales</taxon>
        <taxon>Acidobacteriaceae</taxon>
        <taxon>Bryocella</taxon>
    </lineage>
</organism>
<accession>A0A1H6BRA6</accession>
<evidence type="ECO:0008006" key="4">
    <source>
        <dbReference type="Google" id="ProtNLM"/>
    </source>
</evidence>
<feature type="region of interest" description="Disordered" evidence="1">
    <location>
        <begin position="1"/>
        <end position="52"/>
    </location>
</feature>
<proteinExistence type="predicted"/>
<name>A0A1H6BRA6_9BACT</name>
<gene>
    <name evidence="2" type="ORF">SAMN05421819_3936</name>
</gene>
<dbReference type="EMBL" id="FNVA01000007">
    <property type="protein sequence ID" value="SEG62995.1"/>
    <property type="molecule type" value="Genomic_DNA"/>
</dbReference>
<evidence type="ECO:0000313" key="2">
    <source>
        <dbReference type="EMBL" id="SEG62995.1"/>
    </source>
</evidence>